<accession>A0ACB9KQV9</accession>
<evidence type="ECO:0000313" key="1">
    <source>
        <dbReference type="EMBL" id="KAI4299681.1"/>
    </source>
</evidence>
<keyword evidence="2" id="KW-1185">Reference proteome</keyword>
<dbReference type="EMBL" id="CM039438">
    <property type="protein sequence ID" value="KAI4299681.1"/>
    <property type="molecule type" value="Genomic_DNA"/>
</dbReference>
<sequence>METELYNLLNTVFSWNTKDVLNDDLYKNKVKNIADTFSSTTEYIFSFIPALIEETRADLSSGFKGVSQAPFCEIWAVERNKDFKPPKQLFYDILIKRTADNYDVKDIGKFEPESGDLIAFTDVRPKGIDDLQRHGKSFHIAYVHGSKDGCTDKITILSSKHMEIQLGKGSINAIYLLNMTTNLRIWKALKSGLKGAKKSLIREVLQADPSNGGNCSICSSGVEHSLAVSRVQNLTSSHNLNEAQEEAVSSCVTMRKCHHSKNIKLIWGPPGTGKTKTVASLLFALLKLKTRTLTCAPTNTAVLTVAARLLGLVKDSLEFETYGLGDIVLSGNSSRMKVDEHPTLRDVFLDYRVDKLRECFAPLTGWKHYLESMISLLENPQQQYVLFKRENDNEDEEDDDGDGDILSLEQFVKQRFSFIREKLKFYMEILYTHLPTSILPFETARSMFRALALLRSLESSLYEGKVNLHVLEYVERDGFIECFGRLSLSRRKECLNILGSLSESISFPSSAKKSAPGNFCLTNACLVFCTASSSTRLYKEGMAPVQFLVIDEAGTLKECESAIPLQLPGLKNAILIGDEKQLPAVVKSQISDDAKFGRSLFERLVLLGYQKHLLNVQYRMHPSISSFPNREFYDELLSDGPNVRGTTYNRSFLPGNMYGSYSFINISKGKEKSGRGLGHSLRNTVEAAAITEIIKNLHKEFMSSKRKVSIGVISPYNAQVYEIQEKVKEYSSSSDADFSVSVRSIDGFQGGEEDIIIISTVRANGIGKMGFVSDRRRTNVAMTRARYCLWVLGNAATLIKSDSVWKKLVADARSRGCFYNADDDKNLAHAIEVALLEELLEETESPFKLLSLRDKGSFKNKRVKNGK</sequence>
<comment type="caution">
    <text evidence="1">The sequence shown here is derived from an EMBL/GenBank/DDBJ whole genome shotgun (WGS) entry which is preliminary data.</text>
</comment>
<proteinExistence type="predicted"/>
<gene>
    <name evidence="1" type="ORF">L6164_033115</name>
</gene>
<protein>
    <submittedName>
        <fullName evidence="1">Uncharacterized protein</fullName>
    </submittedName>
</protein>
<organism evidence="1 2">
    <name type="scientific">Bauhinia variegata</name>
    <name type="common">Purple orchid tree</name>
    <name type="synonym">Phanera variegata</name>
    <dbReference type="NCBI Taxonomy" id="167791"/>
    <lineage>
        <taxon>Eukaryota</taxon>
        <taxon>Viridiplantae</taxon>
        <taxon>Streptophyta</taxon>
        <taxon>Embryophyta</taxon>
        <taxon>Tracheophyta</taxon>
        <taxon>Spermatophyta</taxon>
        <taxon>Magnoliopsida</taxon>
        <taxon>eudicotyledons</taxon>
        <taxon>Gunneridae</taxon>
        <taxon>Pentapetalae</taxon>
        <taxon>rosids</taxon>
        <taxon>fabids</taxon>
        <taxon>Fabales</taxon>
        <taxon>Fabaceae</taxon>
        <taxon>Cercidoideae</taxon>
        <taxon>Cercideae</taxon>
        <taxon>Bauhiniinae</taxon>
        <taxon>Bauhinia</taxon>
    </lineage>
</organism>
<evidence type="ECO:0000313" key="2">
    <source>
        <dbReference type="Proteomes" id="UP000828941"/>
    </source>
</evidence>
<name>A0ACB9KQV9_BAUVA</name>
<dbReference type="Proteomes" id="UP000828941">
    <property type="component" value="Chromosome 13"/>
</dbReference>
<reference evidence="1 2" key="1">
    <citation type="journal article" date="2022" name="DNA Res.">
        <title>Chromosomal-level genome assembly of the orchid tree Bauhinia variegata (Leguminosae; Cercidoideae) supports the allotetraploid origin hypothesis of Bauhinia.</title>
        <authorList>
            <person name="Zhong Y."/>
            <person name="Chen Y."/>
            <person name="Zheng D."/>
            <person name="Pang J."/>
            <person name="Liu Y."/>
            <person name="Luo S."/>
            <person name="Meng S."/>
            <person name="Qian L."/>
            <person name="Wei D."/>
            <person name="Dai S."/>
            <person name="Zhou R."/>
        </authorList>
    </citation>
    <scope>NUCLEOTIDE SEQUENCE [LARGE SCALE GENOMIC DNA]</scope>
    <source>
        <strain evidence="1">BV-YZ2020</strain>
    </source>
</reference>